<reference evidence="2" key="1">
    <citation type="submission" date="2022-11" db="EMBL/GenBank/DDBJ databases">
        <title>Chromosome-level genome of Pogonophryne albipinna.</title>
        <authorList>
            <person name="Jo E."/>
        </authorList>
    </citation>
    <scope>NUCLEOTIDE SEQUENCE</scope>
    <source>
        <strain evidence="2">SGF0006</strain>
        <tissue evidence="2">Muscle</tissue>
    </source>
</reference>
<evidence type="ECO:0000313" key="2">
    <source>
        <dbReference type="EMBL" id="KAJ4947017.1"/>
    </source>
</evidence>
<dbReference type="AlphaFoldDB" id="A0AAD6BLF8"/>
<dbReference type="EMBL" id="JAPTMU010000002">
    <property type="protein sequence ID" value="KAJ4947017.1"/>
    <property type="molecule type" value="Genomic_DNA"/>
</dbReference>
<accession>A0AAD6BLF8</accession>
<feature type="region of interest" description="Disordered" evidence="1">
    <location>
        <begin position="25"/>
        <end position="52"/>
    </location>
</feature>
<sequence length="52" mass="6042">AWWHQSSWLMCEEAGKGKQRTAEWDRSHSHQLPPLGHGPEIDWTRSGNTMKV</sequence>
<dbReference type="Proteomes" id="UP001219934">
    <property type="component" value="Unassembled WGS sequence"/>
</dbReference>
<gene>
    <name evidence="2" type="ORF">JOQ06_009059</name>
</gene>
<comment type="caution">
    <text evidence="2">The sequence shown here is derived from an EMBL/GenBank/DDBJ whole genome shotgun (WGS) entry which is preliminary data.</text>
</comment>
<evidence type="ECO:0000256" key="1">
    <source>
        <dbReference type="SAM" id="MobiDB-lite"/>
    </source>
</evidence>
<organism evidence="2 3">
    <name type="scientific">Pogonophryne albipinna</name>
    <dbReference type="NCBI Taxonomy" id="1090488"/>
    <lineage>
        <taxon>Eukaryota</taxon>
        <taxon>Metazoa</taxon>
        <taxon>Chordata</taxon>
        <taxon>Craniata</taxon>
        <taxon>Vertebrata</taxon>
        <taxon>Euteleostomi</taxon>
        <taxon>Actinopterygii</taxon>
        <taxon>Neopterygii</taxon>
        <taxon>Teleostei</taxon>
        <taxon>Neoteleostei</taxon>
        <taxon>Acanthomorphata</taxon>
        <taxon>Eupercaria</taxon>
        <taxon>Perciformes</taxon>
        <taxon>Notothenioidei</taxon>
        <taxon>Pogonophryne</taxon>
    </lineage>
</organism>
<proteinExistence type="predicted"/>
<protein>
    <submittedName>
        <fullName evidence="2">Uncharacterized protein</fullName>
    </submittedName>
</protein>
<evidence type="ECO:0000313" key="3">
    <source>
        <dbReference type="Proteomes" id="UP001219934"/>
    </source>
</evidence>
<keyword evidence="3" id="KW-1185">Reference proteome</keyword>
<name>A0AAD6BLF8_9TELE</name>
<feature type="non-terminal residue" evidence="2">
    <location>
        <position position="1"/>
    </location>
</feature>